<evidence type="ECO:0000313" key="2">
    <source>
        <dbReference type="EMBL" id="CDW99120.1"/>
    </source>
</evidence>
<feature type="compositionally biased region" description="Low complexity" evidence="1">
    <location>
        <begin position="23"/>
        <end position="45"/>
    </location>
</feature>
<evidence type="ECO:0000256" key="1">
    <source>
        <dbReference type="SAM" id="MobiDB-lite"/>
    </source>
</evidence>
<feature type="compositionally biased region" description="Low complexity" evidence="1">
    <location>
        <begin position="54"/>
        <end position="66"/>
    </location>
</feature>
<protein>
    <submittedName>
        <fullName evidence="2">Uncharacterized protein</fullName>
    </submittedName>
</protein>
<feature type="region of interest" description="Disordered" evidence="1">
    <location>
        <begin position="23"/>
        <end position="68"/>
    </location>
</feature>
<keyword evidence="3" id="KW-1185">Reference proteome</keyword>
<organism evidence="2 3">
    <name type="scientific">Sporisorium scitamineum</name>
    <dbReference type="NCBI Taxonomy" id="49012"/>
    <lineage>
        <taxon>Eukaryota</taxon>
        <taxon>Fungi</taxon>
        <taxon>Dikarya</taxon>
        <taxon>Basidiomycota</taxon>
        <taxon>Ustilaginomycotina</taxon>
        <taxon>Ustilaginomycetes</taxon>
        <taxon>Ustilaginales</taxon>
        <taxon>Ustilaginaceae</taxon>
        <taxon>Sporisorium</taxon>
    </lineage>
</organism>
<dbReference type="AlphaFoldDB" id="A0A0F7SCM6"/>
<reference evidence="3" key="1">
    <citation type="submission" date="2014-06" db="EMBL/GenBank/DDBJ databases">
        <authorList>
            <person name="Berkman P.J."/>
        </authorList>
    </citation>
    <scope>NUCLEOTIDE SEQUENCE [LARGE SCALE GENOMIC DNA]</scope>
</reference>
<evidence type="ECO:0000313" key="3">
    <source>
        <dbReference type="Proteomes" id="UP000242770"/>
    </source>
</evidence>
<proteinExistence type="predicted"/>
<dbReference type="STRING" id="49012.A0A0F7SCM6"/>
<accession>A0A0F7SCM6</accession>
<name>A0A0F7SCM6_9BASI</name>
<sequence>MSGFDQSHNGAFFNLNNLTPQQLNMLRQQSQMQQAVQIPQQQQQPQPQPPPGAQPQMQQRNPMMPQLGMPIDLSQQQLQAAMAQRQQIRSCT</sequence>
<gene>
    <name evidence="2" type="primary">SSCI69750.1</name>
</gene>
<dbReference type="EMBL" id="CCFA01004172">
    <property type="protein sequence ID" value="CDW99120.1"/>
    <property type="molecule type" value="Genomic_DNA"/>
</dbReference>
<dbReference type="Proteomes" id="UP000242770">
    <property type="component" value="Unassembled WGS sequence"/>
</dbReference>